<evidence type="ECO:0000313" key="4">
    <source>
        <dbReference type="Proteomes" id="UP000562124"/>
    </source>
</evidence>
<dbReference type="InterPro" id="IPR013610">
    <property type="entry name" value="ArdC_N"/>
</dbReference>
<feature type="region of interest" description="Disordered" evidence="1">
    <location>
        <begin position="301"/>
        <end position="368"/>
    </location>
</feature>
<protein>
    <submittedName>
        <fullName evidence="3">ImmA/IrrE family metallo-endopeptidase</fullName>
    </submittedName>
</protein>
<reference evidence="3 4" key="1">
    <citation type="submission" date="2020-04" db="EMBL/GenBank/DDBJ databases">
        <title>Sequencing and Assembly of C. fimi.</title>
        <authorList>
            <person name="Ramsey A.R."/>
        </authorList>
    </citation>
    <scope>NUCLEOTIDE SEQUENCE [LARGE SCALE GENOMIC DNA]</scope>
    <source>
        <strain evidence="3 4">SB</strain>
    </source>
</reference>
<feature type="domain" description="N-terminal" evidence="2">
    <location>
        <begin position="18"/>
        <end position="120"/>
    </location>
</feature>
<dbReference type="RefSeq" id="WP_169323307.1">
    <property type="nucleotide sequence ID" value="NZ_JABCJJ010000003.1"/>
</dbReference>
<evidence type="ECO:0000313" key="3">
    <source>
        <dbReference type="EMBL" id="NMR19193.1"/>
    </source>
</evidence>
<name>A0A7Y0LW03_CELFI</name>
<dbReference type="Proteomes" id="UP000562124">
    <property type="component" value="Unassembled WGS sequence"/>
</dbReference>
<dbReference type="AlphaFoldDB" id="A0A7Y0LW03"/>
<proteinExistence type="predicted"/>
<dbReference type="EMBL" id="JABCJJ010000003">
    <property type="protein sequence ID" value="NMR19193.1"/>
    <property type="molecule type" value="Genomic_DNA"/>
</dbReference>
<sequence length="368" mass="39616">MGTARRDWPSSEERLAALHDQLIAAVEALTSSPAWATMLRVAARFPDYSPSNVLLIAVQRPDATRVAGIRTWNSLGRRVLKGEHGIAILAPCVYRTRDHHAPAGVPAPTVGAGSEHRPMTPDADTAVTRRELRGFKVVHVFDLTQTEGDPLPDVAPELLRGTAPEHLWDHLAEILAADGYRLERGACRGANGWTDYATRTVRIRDDVDPVQAVKTLAHELGHVHADHEHRFPTYAHDHACRGRAEVEAESIAYLVTAQAGLDSTTYSVPYLAGWSDGDLNILRTTATTALTTARAIGDLLPLPTPPASELAVTSTPAPRSDPRAPDNSAGAVAGRDATPAHAPIPTLIRIESTQLPARPASDVRRPPP</sequence>
<evidence type="ECO:0000256" key="1">
    <source>
        <dbReference type="SAM" id="MobiDB-lite"/>
    </source>
</evidence>
<dbReference type="GO" id="GO:0003697">
    <property type="term" value="F:single-stranded DNA binding"/>
    <property type="evidence" value="ECO:0007669"/>
    <property type="project" value="InterPro"/>
</dbReference>
<evidence type="ECO:0000259" key="2">
    <source>
        <dbReference type="Pfam" id="PF08401"/>
    </source>
</evidence>
<organism evidence="3 4">
    <name type="scientific">Cellulomonas fimi</name>
    <dbReference type="NCBI Taxonomy" id="1708"/>
    <lineage>
        <taxon>Bacteria</taxon>
        <taxon>Bacillati</taxon>
        <taxon>Actinomycetota</taxon>
        <taxon>Actinomycetes</taxon>
        <taxon>Micrococcales</taxon>
        <taxon>Cellulomonadaceae</taxon>
        <taxon>Cellulomonas</taxon>
    </lineage>
</organism>
<accession>A0A7Y0LW03</accession>
<gene>
    <name evidence="3" type="ORF">HIR71_03000</name>
</gene>
<dbReference type="Pfam" id="PF08401">
    <property type="entry name" value="ArdcN"/>
    <property type="match status" value="1"/>
</dbReference>
<keyword evidence="4" id="KW-1185">Reference proteome</keyword>
<comment type="caution">
    <text evidence="3">The sequence shown here is derived from an EMBL/GenBank/DDBJ whole genome shotgun (WGS) entry which is preliminary data.</text>
</comment>